<dbReference type="Proteomes" id="UP000549394">
    <property type="component" value="Unassembled WGS sequence"/>
</dbReference>
<evidence type="ECO:0000256" key="6">
    <source>
        <dbReference type="ARBA" id="ARBA00023242"/>
    </source>
</evidence>
<dbReference type="GO" id="GO:0000978">
    <property type="term" value="F:RNA polymerase II cis-regulatory region sequence-specific DNA binding"/>
    <property type="evidence" value="ECO:0007669"/>
    <property type="project" value="TreeGrafter"/>
</dbReference>
<evidence type="ECO:0000313" key="9">
    <source>
        <dbReference type="Proteomes" id="UP000549394"/>
    </source>
</evidence>
<feature type="domain" description="RHD" evidence="7">
    <location>
        <begin position="215"/>
        <end position="363"/>
    </location>
</feature>
<dbReference type="InterPro" id="IPR014756">
    <property type="entry name" value="Ig_E-set"/>
</dbReference>
<evidence type="ECO:0000256" key="2">
    <source>
        <dbReference type="ARBA" id="ARBA00022553"/>
    </source>
</evidence>
<dbReference type="GO" id="GO:0000981">
    <property type="term" value="F:DNA-binding transcription factor activity, RNA polymerase II-specific"/>
    <property type="evidence" value="ECO:0007669"/>
    <property type="project" value="TreeGrafter"/>
</dbReference>
<keyword evidence="5" id="KW-0804">Transcription</keyword>
<evidence type="ECO:0000256" key="5">
    <source>
        <dbReference type="ARBA" id="ARBA00023163"/>
    </source>
</evidence>
<evidence type="ECO:0000256" key="3">
    <source>
        <dbReference type="ARBA" id="ARBA00023015"/>
    </source>
</evidence>
<dbReference type="SUPFAM" id="SSF81296">
    <property type="entry name" value="E set domains"/>
    <property type="match status" value="1"/>
</dbReference>
<organism evidence="8 9">
    <name type="scientific">Dimorphilus gyrociliatus</name>
    <dbReference type="NCBI Taxonomy" id="2664684"/>
    <lineage>
        <taxon>Eukaryota</taxon>
        <taxon>Metazoa</taxon>
        <taxon>Spiralia</taxon>
        <taxon>Lophotrochozoa</taxon>
        <taxon>Annelida</taxon>
        <taxon>Polychaeta</taxon>
        <taxon>Polychaeta incertae sedis</taxon>
        <taxon>Dinophilidae</taxon>
        <taxon>Dimorphilus</taxon>
    </lineage>
</organism>
<dbReference type="FunFam" id="2.60.40.340:FF:000002">
    <property type="entry name" value="Nuclear factor of activated T-cells 5, tonicity-responsive"/>
    <property type="match status" value="1"/>
</dbReference>
<keyword evidence="9" id="KW-1185">Reference proteome</keyword>
<evidence type="ECO:0000256" key="4">
    <source>
        <dbReference type="ARBA" id="ARBA00023125"/>
    </source>
</evidence>
<evidence type="ECO:0000313" key="8">
    <source>
        <dbReference type="EMBL" id="CAD5111247.1"/>
    </source>
</evidence>
<proteinExistence type="predicted"/>
<accession>A0A7I8V4V2</accession>
<dbReference type="Gene3D" id="2.60.40.340">
    <property type="entry name" value="Rel homology domain (RHD), DNA-binding domain"/>
    <property type="match status" value="1"/>
</dbReference>
<dbReference type="PROSITE" id="PS50254">
    <property type="entry name" value="REL_2"/>
    <property type="match status" value="1"/>
</dbReference>
<dbReference type="InterPro" id="IPR011539">
    <property type="entry name" value="RHD_DNA_bind_dom"/>
</dbReference>
<keyword evidence="2" id="KW-0597">Phosphoprotein</keyword>
<dbReference type="GO" id="GO:0005667">
    <property type="term" value="C:transcription regulator complex"/>
    <property type="evidence" value="ECO:0007669"/>
    <property type="project" value="TreeGrafter"/>
</dbReference>
<keyword evidence="6" id="KW-0539">Nucleus</keyword>
<dbReference type="InterPro" id="IPR008366">
    <property type="entry name" value="NFAT"/>
</dbReference>
<comment type="caution">
    <text evidence="8">The sequence shown here is derived from an EMBL/GenBank/DDBJ whole genome shotgun (WGS) entry which is preliminary data.</text>
</comment>
<name>A0A7I8V4V2_9ANNE</name>
<dbReference type="OrthoDB" id="5346094at2759"/>
<gene>
    <name evidence="8" type="ORF">DGYR_LOCUS568</name>
</gene>
<dbReference type="EMBL" id="CAJFCJ010000001">
    <property type="protein sequence ID" value="CAD5111247.1"/>
    <property type="molecule type" value="Genomic_DNA"/>
</dbReference>
<dbReference type="PANTHER" id="PTHR12533">
    <property type="entry name" value="NFAT"/>
    <property type="match status" value="1"/>
</dbReference>
<keyword evidence="3" id="KW-0805">Transcription regulation</keyword>
<dbReference type="GO" id="GO:0005634">
    <property type="term" value="C:nucleus"/>
    <property type="evidence" value="ECO:0007669"/>
    <property type="project" value="UniProtKB-SubCell"/>
</dbReference>
<dbReference type="Gene3D" id="2.60.40.10">
    <property type="entry name" value="Immunoglobulins"/>
    <property type="match status" value="1"/>
</dbReference>
<dbReference type="Pfam" id="PF00554">
    <property type="entry name" value="RHD_DNA_bind"/>
    <property type="match status" value="1"/>
</dbReference>
<dbReference type="SUPFAM" id="SSF49417">
    <property type="entry name" value="p53-like transcription factors"/>
    <property type="match status" value="1"/>
</dbReference>
<dbReference type="InterPro" id="IPR037059">
    <property type="entry name" value="RHD_DNA_bind_dom_sf"/>
</dbReference>
<dbReference type="InterPro" id="IPR013783">
    <property type="entry name" value="Ig-like_fold"/>
</dbReference>
<evidence type="ECO:0000256" key="1">
    <source>
        <dbReference type="ARBA" id="ARBA00004123"/>
    </source>
</evidence>
<reference evidence="8 9" key="1">
    <citation type="submission" date="2020-08" db="EMBL/GenBank/DDBJ databases">
        <authorList>
            <person name="Hejnol A."/>
        </authorList>
    </citation>
    <scope>NUCLEOTIDE SEQUENCE [LARGE SCALE GENOMIC DNA]</scope>
</reference>
<dbReference type="AlphaFoldDB" id="A0A7I8V4V2"/>
<protein>
    <submittedName>
        <fullName evidence="8">DgyrCDS575</fullName>
    </submittedName>
</protein>
<dbReference type="InterPro" id="IPR032397">
    <property type="entry name" value="RHD_dimer"/>
</dbReference>
<dbReference type="PANTHER" id="PTHR12533:SF7">
    <property type="entry name" value="NFAT NUCLEAR FACTOR, ISOFORM B"/>
    <property type="match status" value="1"/>
</dbReference>
<dbReference type="Pfam" id="PF16179">
    <property type="entry name" value="RHD_dimer"/>
    <property type="match status" value="1"/>
</dbReference>
<dbReference type="InterPro" id="IPR008967">
    <property type="entry name" value="p53-like_TF_DNA-bd_sf"/>
</dbReference>
<evidence type="ECO:0000259" key="7">
    <source>
        <dbReference type="PROSITE" id="PS50254"/>
    </source>
</evidence>
<sequence>MAAYSVISAHARNLGVIKHEDNLSLETSPSPTQYRELPVMNDLHNFPNTTNDDDLSGYLNFKDQKDDISNFLIPSNTDNGIETQMSITERSGNMTLSEGTEEANGNILCFSDEDFRDGVPRKARKHSLTESPSSYSSPTSTALSDDFYCASSSSQYTFTQFGSNVQGASKFFTSPTLVKDSISGPQSSSFVSEPEQTKTKIKQLHLNQPNIPHSQDGCSLVILSQPEKQHRARYQTEGSRGAIKDREGNGYPKVKLNGYTGGDNLTLQIFIGVDSGKVKPHGFYQACPVSGKNQEHCEERNVDGNSVIEMPLEASNNYEALVDCVGILKLRNADVEKKVDNKAKRKSTKARLVFRVSFQSADGTHSITLQQTSDVISCTQPAGQPEVCKKSISSLPVAGIGEQGHRDMFIIGKNFAKGTVVKFFSGDWCQQGKIDSECFHQHHMVVTVPEYGDPEIKEPTTVTMQIQSGARHSEPIQFTFLPSKSFVFDL</sequence>
<comment type="subcellular location">
    <subcellularLocation>
        <location evidence="1">Nucleus</location>
    </subcellularLocation>
</comment>
<keyword evidence="4" id="KW-0238">DNA-binding</keyword>